<keyword evidence="13" id="KW-1185">Reference proteome</keyword>
<dbReference type="RefSeq" id="WP_096055297.1">
    <property type="nucleotide sequence ID" value="NZ_CP023344.1"/>
</dbReference>
<dbReference type="InterPro" id="IPR001543">
    <property type="entry name" value="FliN-like_C"/>
</dbReference>
<comment type="subcellular location">
    <subcellularLocation>
        <location evidence="1">Bacterial flagellum basal body</location>
    </subcellularLocation>
    <subcellularLocation>
        <location evidence="2">Cell membrane</location>
        <topology evidence="2">Peripheral membrane protein</topology>
    </subcellularLocation>
</comment>
<dbReference type="SUPFAM" id="SSF101801">
    <property type="entry name" value="Surface presentation of antigens (SPOA)"/>
    <property type="match status" value="1"/>
</dbReference>
<feature type="domain" description="Flagellar motor switch protein FliN-like C-terminal" evidence="11">
    <location>
        <begin position="267"/>
        <end position="334"/>
    </location>
</feature>
<sequence length="349" mass="39800">MADDQTPNFSEVLDQSEIDRLLSEAVVAPKQQIFRADGRKVDANNLPKIETYDFRNPVFLTEVELRRLRLLQEDFIRYLTARLSLFLRMEFALKMAKLTTLTYQKFTDSLPNPTHLCLFKAEPLLGVGILDINPRLALTLVDRMLGGRGHSVKLERYLTEIEVALLEDIIMIILEEWCHQWKHEKELHPQVIGHENNGRFLQTSPKDAIMLGLTLEANFGDCSEQIQIGVPYYTIEPMVKTMQARRQKDSAPGGIALKAEWKPIYEHITIPARAEWDAFELSLREITNLRVGDIIEMPSTIVEQTRVTLNGTPKFMGTVGLESDRVAVKLTKKIVSEETPKPKASPHGR</sequence>
<dbReference type="Pfam" id="PF01052">
    <property type="entry name" value="FliMN_C"/>
    <property type="match status" value="1"/>
</dbReference>
<keyword evidence="12" id="KW-0966">Cell projection</keyword>
<reference evidence="12 13" key="1">
    <citation type="submission" date="2017-09" db="EMBL/GenBank/DDBJ databases">
        <title>Complete genome sequence of Verrucomicrobial strain HZ-65, isolated from freshwater.</title>
        <authorList>
            <person name="Choi A."/>
        </authorList>
    </citation>
    <scope>NUCLEOTIDE SEQUENCE [LARGE SCALE GENOMIC DNA]</scope>
    <source>
        <strain evidence="12 13">HZ-65</strain>
    </source>
</reference>
<protein>
    <recommendedName>
        <fullName evidence="4">Flagellar motor switch protein FliM</fullName>
    </recommendedName>
</protein>
<comment type="function">
    <text evidence="10">FliM is one of three proteins (FliG, FliN, FliM) that forms the rotor-mounted switch complex (C ring), located at the base of the basal body. This complex interacts with the CheY and CheZ chemotaxis proteins, in addition to contacting components of the motor that determine the direction of flagellar rotation.</text>
</comment>
<keyword evidence="6" id="KW-0145">Chemotaxis</keyword>
<keyword evidence="9" id="KW-0975">Bacterial flagellum</keyword>
<keyword evidence="8" id="KW-0472">Membrane</keyword>
<dbReference type="PRINTS" id="PR00955">
    <property type="entry name" value="FLGMOTORFLIM"/>
</dbReference>
<organism evidence="12 13">
    <name type="scientific">Nibricoccus aquaticus</name>
    <dbReference type="NCBI Taxonomy" id="2576891"/>
    <lineage>
        <taxon>Bacteria</taxon>
        <taxon>Pseudomonadati</taxon>
        <taxon>Verrucomicrobiota</taxon>
        <taxon>Opitutia</taxon>
        <taxon>Opitutales</taxon>
        <taxon>Opitutaceae</taxon>
        <taxon>Nibricoccus</taxon>
    </lineage>
</organism>
<dbReference type="PANTHER" id="PTHR30034:SF6">
    <property type="entry name" value="YOP PROTEINS TRANSLOCATION PROTEIN Q"/>
    <property type="match status" value="1"/>
</dbReference>
<dbReference type="Proteomes" id="UP000217265">
    <property type="component" value="Chromosome"/>
</dbReference>
<evidence type="ECO:0000259" key="11">
    <source>
        <dbReference type="Pfam" id="PF01052"/>
    </source>
</evidence>
<gene>
    <name evidence="12" type="ORF">CMV30_06700</name>
</gene>
<keyword evidence="7" id="KW-0283">Flagellar rotation</keyword>
<dbReference type="InterPro" id="IPR001689">
    <property type="entry name" value="Flag_FliM"/>
</dbReference>
<evidence type="ECO:0000256" key="8">
    <source>
        <dbReference type="ARBA" id="ARBA00023136"/>
    </source>
</evidence>
<dbReference type="GO" id="GO:0071978">
    <property type="term" value="P:bacterial-type flagellum-dependent swarming motility"/>
    <property type="evidence" value="ECO:0007669"/>
    <property type="project" value="TreeGrafter"/>
</dbReference>
<keyword evidence="12" id="KW-0282">Flagellum</keyword>
<dbReference type="CDD" id="cd17908">
    <property type="entry name" value="FliM"/>
    <property type="match status" value="1"/>
</dbReference>
<dbReference type="GO" id="GO:0005886">
    <property type="term" value="C:plasma membrane"/>
    <property type="evidence" value="ECO:0007669"/>
    <property type="project" value="UniProtKB-SubCell"/>
</dbReference>
<dbReference type="GO" id="GO:0050918">
    <property type="term" value="P:positive chemotaxis"/>
    <property type="evidence" value="ECO:0007669"/>
    <property type="project" value="TreeGrafter"/>
</dbReference>
<name>A0A290Q4Q7_9BACT</name>
<evidence type="ECO:0000256" key="10">
    <source>
        <dbReference type="ARBA" id="ARBA00025044"/>
    </source>
</evidence>
<dbReference type="EMBL" id="CP023344">
    <property type="protein sequence ID" value="ATC63665.1"/>
    <property type="molecule type" value="Genomic_DNA"/>
</dbReference>
<dbReference type="GO" id="GO:0003774">
    <property type="term" value="F:cytoskeletal motor activity"/>
    <property type="evidence" value="ECO:0007669"/>
    <property type="project" value="InterPro"/>
</dbReference>
<accession>A0A290Q4Q7</accession>
<dbReference type="Pfam" id="PF02154">
    <property type="entry name" value="FliM"/>
    <property type="match status" value="1"/>
</dbReference>
<proteinExistence type="inferred from homology"/>
<keyword evidence="12" id="KW-0969">Cilium</keyword>
<evidence type="ECO:0000256" key="4">
    <source>
        <dbReference type="ARBA" id="ARBA00021898"/>
    </source>
</evidence>
<dbReference type="KEGG" id="vbh:CMV30_06700"/>
<dbReference type="AlphaFoldDB" id="A0A290Q4Q7"/>
<comment type="similarity">
    <text evidence="3">Belongs to the FliM family.</text>
</comment>
<dbReference type="Gene3D" id="2.30.330.10">
    <property type="entry name" value="SpoA-like"/>
    <property type="match status" value="1"/>
</dbReference>
<evidence type="ECO:0000256" key="2">
    <source>
        <dbReference type="ARBA" id="ARBA00004202"/>
    </source>
</evidence>
<dbReference type="PANTHER" id="PTHR30034">
    <property type="entry name" value="FLAGELLAR MOTOR SWITCH PROTEIN FLIM"/>
    <property type="match status" value="1"/>
</dbReference>
<evidence type="ECO:0000256" key="5">
    <source>
        <dbReference type="ARBA" id="ARBA00022475"/>
    </source>
</evidence>
<evidence type="ECO:0000256" key="6">
    <source>
        <dbReference type="ARBA" id="ARBA00022500"/>
    </source>
</evidence>
<dbReference type="SUPFAM" id="SSF103039">
    <property type="entry name" value="CheC-like"/>
    <property type="match status" value="1"/>
</dbReference>
<dbReference type="InterPro" id="IPR036429">
    <property type="entry name" value="SpoA-like_sf"/>
</dbReference>
<evidence type="ECO:0000313" key="12">
    <source>
        <dbReference type="EMBL" id="ATC63665.1"/>
    </source>
</evidence>
<evidence type="ECO:0000313" key="13">
    <source>
        <dbReference type="Proteomes" id="UP000217265"/>
    </source>
</evidence>
<dbReference type="Gene3D" id="3.40.1550.10">
    <property type="entry name" value="CheC-like"/>
    <property type="match status" value="1"/>
</dbReference>
<dbReference type="PIRSF" id="PIRSF002888">
    <property type="entry name" value="FliM"/>
    <property type="match status" value="1"/>
</dbReference>
<dbReference type="InterPro" id="IPR028976">
    <property type="entry name" value="CheC-like_sf"/>
</dbReference>
<evidence type="ECO:0000256" key="1">
    <source>
        <dbReference type="ARBA" id="ARBA00004117"/>
    </source>
</evidence>
<dbReference type="OrthoDB" id="5241113at2"/>
<keyword evidence="5" id="KW-1003">Cell membrane</keyword>
<evidence type="ECO:0000256" key="7">
    <source>
        <dbReference type="ARBA" id="ARBA00022779"/>
    </source>
</evidence>
<dbReference type="GO" id="GO:0009425">
    <property type="term" value="C:bacterial-type flagellum basal body"/>
    <property type="evidence" value="ECO:0007669"/>
    <property type="project" value="UniProtKB-SubCell"/>
</dbReference>
<evidence type="ECO:0000256" key="3">
    <source>
        <dbReference type="ARBA" id="ARBA00011049"/>
    </source>
</evidence>
<evidence type="ECO:0000256" key="9">
    <source>
        <dbReference type="ARBA" id="ARBA00023143"/>
    </source>
</evidence>